<dbReference type="PaxDb" id="6945-B7PEC1"/>
<proteinExistence type="predicted"/>
<dbReference type="EMBL" id="ABJB010592954">
    <property type="status" value="NOT_ANNOTATED_CDS"/>
    <property type="molecule type" value="Genomic_DNA"/>
</dbReference>
<dbReference type="EMBL" id="DS694905">
    <property type="protein sequence ID" value="EEC04943.1"/>
    <property type="molecule type" value="Genomic_DNA"/>
</dbReference>
<dbReference type="InParanoid" id="B7PEC1"/>
<name>B7PEC1_IXOSC</name>
<dbReference type="Proteomes" id="UP000001555">
    <property type="component" value="Unassembled WGS sequence"/>
</dbReference>
<gene>
    <name evidence="1" type="ORF">IscW_ISCW017908</name>
</gene>
<organism>
    <name type="scientific">Ixodes scapularis</name>
    <name type="common">Black-legged tick</name>
    <name type="synonym">Deer tick</name>
    <dbReference type="NCBI Taxonomy" id="6945"/>
    <lineage>
        <taxon>Eukaryota</taxon>
        <taxon>Metazoa</taxon>
        <taxon>Ecdysozoa</taxon>
        <taxon>Arthropoda</taxon>
        <taxon>Chelicerata</taxon>
        <taxon>Arachnida</taxon>
        <taxon>Acari</taxon>
        <taxon>Parasitiformes</taxon>
        <taxon>Ixodida</taxon>
        <taxon>Ixodoidea</taxon>
        <taxon>Ixodidae</taxon>
        <taxon>Ixodinae</taxon>
        <taxon>Ixodes</taxon>
    </lineage>
</organism>
<reference evidence="2" key="2">
    <citation type="submission" date="2020-05" db="UniProtKB">
        <authorList>
            <consortium name="EnsemblMetazoa"/>
        </authorList>
    </citation>
    <scope>IDENTIFICATION</scope>
    <source>
        <strain evidence="2">wikel</strain>
    </source>
</reference>
<evidence type="ECO:0000313" key="3">
    <source>
        <dbReference type="Proteomes" id="UP000001555"/>
    </source>
</evidence>
<dbReference type="VEuPathDB" id="VectorBase:ISCW017908"/>
<dbReference type="HOGENOM" id="CLU_2402080_0_0_1"/>
<evidence type="ECO:0000313" key="2">
    <source>
        <dbReference type="EnsemblMetazoa" id="ISCW017908-PA"/>
    </source>
</evidence>
<sequence>MNAVRVSCEVDLNDFVRKVSTGQITSTTYAHSIVQSMHRRHVIPLDRILGNAHTVIGSVVSLIHNVLGNVNLGHFFNILGNHFGGFRIPFGIA</sequence>
<dbReference type="AlphaFoldDB" id="B7PEC1"/>
<dbReference type="EnsemblMetazoa" id="ISCW017908-RA">
    <property type="protein sequence ID" value="ISCW017908-PA"/>
    <property type="gene ID" value="ISCW017908"/>
</dbReference>
<evidence type="ECO:0000313" key="1">
    <source>
        <dbReference type="EMBL" id="EEC04943.1"/>
    </source>
</evidence>
<protein>
    <submittedName>
        <fullName evidence="1 2">Uncharacterized protein</fullName>
    </submittedName>
</protein>
<dbReference type="VEuPathDB" id="VectorBase:ISCP_032188"/>
<dbReference type="OrthoDB" id="10433367at2759"/>
<keyword evidence="3" id="KW-1185">Reference proteome</keyword>
<reference evidence="1 3" key="1">
    <citation type="submission" date="2008-03" db="EMBL/GenBank/DDBJ databases">
        <title>Annotation of Ixodes scapularis.</title>
        <authorList>
            <consortium name="Ixodes scapularis Genome Project Consortium"/>
            <person name="Caler E."/>
            <person name="Hannick L.I."/>
            <person name="Bidwell S."/>
            <person name="Joardar V."/>
            <person name="Thiagarajan M."/>
            <person name="Amedeo P."/>
            <person name="Galinsky K.J."/>
            <person name="Schobel S."/>
            <person name="Inman J."/>
            <person name="Hostetler J."/>
            <person name="Miller J."/>
            <person name="Hammond M."/>
            <person name="Megy K."/>
            <person name="Lawson D."/>
            <person name="Kodira C."/>
            <person name="Sutton G."/>
            <person name="Meyer J."/>
            <person name="Hill C.A."/>
            <person name="Birren B."/>
            <person name="Nene V."/>
            <person name="Collins F."/>
            <person name="Alarcon-Chaidez F."/>
            <person name="Wikel S."/>
            <person name="Strausberg R."/>
        </authorList>
    </citation>
    <scope>NUCLEOTIDE SEQUENCE [LARGE SCALE GENOMIC DNA]</scope>
    <source>
        <strain evidence="3">Wikel</strain>
        <strain evidence="1">Wikel colony</strain>
    </source>
</reference>
<accession>B7PEC1</accession>